<feature type="compositionally biased region" description="Polar residues" evidence="1">
    <location>
        <begin position="369"/>
        <end position="385"/>
    </location>
</feature>
<proteinExistence type="predicted"/>
<accession>A0A084R1J6</accession>
<dbReference type="OrthoDB" id="3045089at2759"/>
<gene>
    <name evidence="2" type="ORF">S40285_03308</name>
</gene>
<organism evidence="2 3">
    <name type="scientific">Stachybotrys chlorohalonatus (strain IBT 40285)</name>
    <dbReference type="NCBI Taxonomy" id="1283841"/>
    <lineage>
        <taxon>Eukaryota</taxon>
        <taxon>Fungi</taxon>
        <taxon>Dikarya</taxon>
        <taxon>Ascomycota</taxon>
        <taxon>Pezizomycotina</taxon>
        <taxon>Sordariomycetes</taxon>
        <taxon>Hypocreomycetidae</taxon>
        <taxon>Hypocreales</taxon>
        <taxon>Stachybotryaceae</taxon>
        <taxon>Stachybotrys</taxon>
    </lineage>
</organism>
<feature type="region of interest" description="Disordered" evidence="1">
    <location>
        <begin position="369"/>
        <end position="439"/>
    </location>
</feature>
<evidence type="ECO:0000313" key="3">
    <source>
        <dbReference type="Proteomes" id="UP000028524"/>
    </source>
</evidence>
<feature type="region of interest" description="Disordered" evidence="1">
    <location>
        <begin position="292"/>
        <end position="345"/>
    </location>
</feature>
<evidence type="ECO:0000313" key="2">
    <source>
        <dbReference type="EMBL" id="KFA70081.1"/>
    </source>
</evidence>
<dbReference type="PANTHER" id="PTHR38886">
    <property type="entry name" value="SESA DOMAIN-CONTAINING PROTEIN"/>
    <property type="match status" value="1"/>
</dbReference>
<feature type="compositionally biased region" description="Basic and acidic residues" evidence="1">
    <location>
        <begin position="387"/>
        <end position="400"/>
    </location>
</feature>
<name>A0A084R1J6_STAC4</name>
<evidence type="ECO:0000256" key="1">
    <source>
        <dbReference type="SAM" id="MobiDB-lite"/>
    </source>
</evidence>
<dbReference type="AlphaFoldDB" id="A0A084R1J6"/>
<dbReference type="InParanoid" id="A0A084R1J6"/>
<feature type="compositionally biased region" description="Basic and acidic residues" evidence="1">
    <location>
        <begin position="414"/>
        <end position="424"/>
    </location>
</feature>
<dbReference type="Proteomes" id="UP000028524">
    <property type="component" value="Unassembled WGS sequence"/>
</dbReference>
<keyword evidence="3" id="KW-1185">Reference proteome</keyword>
<feature type="compositionally biased region" description="Low complexity" evidence="1">
    <location>
        <begin position="426"/>
        <end position="439"/>
    </location>
</feature>
<sequence>MEVTFGAVGDFVSIAVLIKDLIELLDDSRGSAWEYRSLREQLCFLKQNLDRARHQYNELRGLVEFGGVCDALEKVVDDAERRLECIAVMVQKYTSTLAEGSTKRTIRKVARKVQWSLEKKETDKFLIDLDRYVSIIQSLQFDAFRRMMQHNFRSSNSIHIDTQDLMRQQQIRVEIRLTSLEEDLRAVRINSDNMQQYLLNIGVTVSRRLDSVTQAVNTLGVVALHGAAGIRRFGTSVLGLLTNMHSTIMGRLERPLHLGPSFTFEDYLGVDPSCQHLFRKLAGLAGDEVVPFAPDAPNPAHKGSSDTSEGTIRPSKRKRWPNDRICVKRQRKMSESDSGSDSDDANLEGVRRVAVWPIFRLPLRPAPTQSMADKSLDYSESQSAKQVKVDEFSGKLKSSDDNDYPELPDSIHLVFDRSQRKDESISSEASSDGSLSEYSELPDDVSILPYRSWLGDKSVSGEAGGDMNLSNDESPDLPDGVSLVSGLFWPEAEKCKCCAPTADANAKKHAIPAGCDLAYWDPAEETIMIPGSVSDANRMGNWFCDWAVYAEGTAMPSSDVVGELWLLLVQLYGKIKKADVRVPRIEE</sequence>
<dbReference type="STRING" id="1283841.A0A084R1J6"/>
<dbReference type="HOGENOM" id="CLU_031393_1_0_1"/>
<protein>
    <recommendedName>
        <fullName evidence="4">Fungal N-terminal domain-containing protein</fullName>
    </recommendedName>
</protein>
<dbReference type="EMBL" id="KL659308">
    <property type="protein sequence ID" value="KFA70081.1"/>
    <property type="molecule type" value="Genomic_DNA"/>
</dbReference>
<reference evidence="2 3" key="1">
    <citation type="journal article" date="2014" name="BMC Genomics">
        <title>Comparative genome sequencing reveals chemotype-specific gene clusters in the toxigenic black mold Stachybotrys.</title>
        <authorList>
            <person name="Semeiks J."/>
            <person name="Borek D."/>
            <person name="Otwinowski Z."/>
            <person name="Grishin N.V."/>
        </authorList>
    </citation>
    <scope>NUCLEOTIDE SEQUENCE [LARGE SCALE GENOMIC DNA]</scope>
    <source>
        <strain evidence="2 3">IBT 40285</strain>
    </source>
</reference>
<evidence type="ECO:0008006" key="4">
    <source>
        <dbReference type="Google" id="ProtNLM"/>
    </source>
</evidence>
<dbReference type="PANTHER" id="PTHR38886:SF1">
    <property type="entry name" value="NACHT-NTPASE AND P-LOOP NTPASES N-TERMINAL DOMAIN-CONTAINING PROTEIN"/>
    <property type="match status" value="1"/>
</dbReference>